<keyword evidence="3" id="KW-1185">Reference proteome</keyword>
<name>A0AAV2FBR5_9ROSI</name>
<dbReference type="Proteomes" id="UP001497516">
    <property type="component" value="Chromosome 6"/>
</dbReference>
<organism evidence="2 3">
    <name type="scientific">Linum trigynum</name>
    <dbReference type="NCBI Taxonomy" id="586398"/>
    <lineage>
        <taxon>Eukaryota</taxon>
        <taxon>Viridiplantae</taxon>
        <taxon>Streptophyta</taxon>
        <taxon>Embryophyta</taxon>
        <taxon>Tracheophyta</taxon>
        <taxon>Spermatophyta</taxon>
        <taxon>Magnoliopsida</taxon>
        <taxon>eudicotyledons</taxon>
        <taxon>Gunneridae</taxon>
        <taxon>Pentapetalae</taxon>
        <taxon>rosids</taxon>
        <taxon>fabids</taxon>
        <taxon>Malpighiales</taxon>
        <taxon>Linaceae</taxon>
        <taxon>Linum</taxon>
    </lineage>
</organism>
<evidence type="ECO:0000256" key="1">
    <source>
        <dbReference type="SAM" id="MobiDB-lite"/>
    </source>
</evidence>
<dbReference type="AlphaFoldDB" id="A0AAV2FBR5"/>
<evidence type="ECO:0000313" key="2">
    <source>
        <dbReference type="EMBL" id="CAL1395233.1"/>
    </source>
</evidence>
<dbReference type="EMBL" id="OZ034819">
    <property type="protein sequence ID" value="CAL1395233.1"/>
    <property type="molecule type" value="Genomic_DNA"/>
</dbReference>
<feature type="region of interest" description="Disordered" evidence="1">
    <location>
        <begin position="39"/>
        <end position="76"/>
    </location>
</feature>
<accession>A0AAV2FBR5</accession>
<proteinExistence type="predicted"/>
<sequence length="137" mass="15066">MKLLSRRSTLWTRGSPAGGGGGCAGRWSARCRRRLGARAGSCSAGGGTSRLCSTRARSTAARMTPEGRSPSRYSTPRSPWSTSFWFYKVRSTWKCRAILVTRPSICMVSTLFLHKHRAKEVAISDPRWIGSVGLLME</sequence>
<protein>
    <submittedName>
        <fullName evidence="2">Uncharacterized protein</fullName>
    </submittedName>
</protein>
<evidence type="ECO:0000313" key="3">
    <source>
        <dbReference type="Proteomes" id="UP001497516"/>
    </source>
</evidence>
<gene>
    <name evidence="2" type="ORF">LTRI10_LOCUS35678</name>
</gene>
<reference evidence="2 3" key="1">
    <citation type="submission" date="2024-04" db="EMBL/GenBank/DDBJ databases">
        <authorList>
            <person name="Fracassetti M."/>
        </authorList>
    </citation>
    <scope>NUCLEOTIDE SEQUENCE [LARGE SCALE GENOMIC DNA]</scope>
</reference>